<feature type="domain" description="Transposase IS4-like" evidence="1">
    <location>
        <begin position="128"/>
        <end position="307"/>
    </location>
</feature>
<dbReference type="Proteomes" id="UP000076962">
    <property type="component" value="Unassembled WGS sequence"/>
</dbReference>
<dbReference type="GO" id="GO:0006313">
    <property type="term" value="P:DNA transposition"/>
    <property type="evidence" value="ECO:0007669"/>
    <property type="project" value="InterPro"/>
</dbReference>
<reference evidence="2 3" key="1">
    <citation type="submission" date="2016-05" db="EMBL/GenBank/DDBJ databases">
        <title>Single-cell genome of chain-forming Candidatus Thiomargarita nelsonii and comparison to other large sulfur-oxidizing bacteria.</title>
        <authorList>
            <person name="Winkel M."/>
            <person name="Salman V."/>
            <person name="Woyke T."/>
            <person name="Schulz-Vogt H."/>
            <person name="Richter M."/>
            <person name="Flood B."/>
            <person name="Bailey J."/>
            <person name="Amann R."/>
            <person name="Mussmann M."/>
        </authorList>
    </citation>
    <scope>NUCLEOTIDE SEQUENCE [LARGE SCALE GENOMIC DNA]</scope>
    <source>
        <strain evidence="2 3">THI036</strain>
    </source>
</reference>
<evidence type="ECO:0000259" key="1">
    <source>
        <dbReference type="Pfam" id="PF01609"/>
    </source>
</evidence>
<dbReference type="Gene3D" id="3.90.350.10">
    <property type="entry name" value="Transposase Inhibitor Protein From Tn5, Chain A, domain 1"/>
    <property type="match status" value="1"/>
</dbReference>
<evidence type="ECO:0000313" key="2">
    <source>
        <dbReference type="EMBL" id="OAD22751.1"/>
    </source>
</evidence>
<dbReference type="GO" id="GO:0003677">
    <property type="term" value="F:DNA binding"/>
    <property type="evidence" value="ECO:0007669"/>
    <property type="project" value="InterPro"/>
</dbReference>
<dbReference type="AlphaFoldDB" id="A0A176S3R3"/>
<dbReference type="Pfam" id="PF01609">
    <property type="entry name" value="DDE_Tnp_1"/>
    <property type="match status" value="1"/>
</dbReference>
<sequence>MSTIKHLAEEVNASLKAALPTQRKTQRDKLSLAIAAAFEARTGNTAEIANLLPLETKRSDMRYQWLSRLLANEHIEPDEVMSPFAKQSLKEACQHGERIILSIDQSSIANRHSLLMVSVRYGERALPVLWCVSPGKGNMAFADYQERLLDQVRTCLPEKAQVLILGDRFYGTVDMIRYCQKAGWHYRLRLKSTLLVYTGSESTTTGEIARRARQKRKRGIYFKEPIFITDQLVSTYLGVLHESGHKEAWIIAMDVPASSYSVRDYGLRWSIENWFSDFKTRGFNLEKSQLNYPDRLSRLILIISLAIHWAARTGRMDSLENPLPLERAAQQNPDNDSIFRRAARRVISWFKRGIRLLLYKAQCLEPLPMLYDRTTPL</sequence>
<protein>
    <submittedName>
        <fullName evidence="2">Transposase IS4 family protein</fullName>
    </submittedName>
</protein>
<dbReference type="EMBL" id="LUTY01000761">
    <property type="protein sequence ID" value="OAD22751.1"/>
    <property type="molecule type" value="Genomic_DNA"/>
</dbReference>
<gene>
    <name evidence="2" type="ORF">THIOM_001430</name>
</gene>
<dbReference type="GO" id="GO:0004803">
    <property type="term" value="F:transposase activity"/>
    <property type="evidence" value="ECO:0007669"/>
    <property type="project" value="InterPro"/>
</dbReference>
<dbReference type="SUPFAM" id="SSF53098">
    <property type="entry name" value="Ribonuclease H-like"/>
    <property type="match status" value="1"/>
</dbReference>
<keyword evidence="3" id="KW-1185">Reference proteome</keyword>
<evidence type="ECO:0000313" key="3">
    <source>
        <dbReference type="Proteomes" id="UP000076962"/>
    </source>
</evidence>
<name>A0A176S3R3_9GAMM</name>
<accession>A0A176S3R3</accession>
<dbReference type="InterPro" id="IPR002559">
    <property type="entry name" value="Transposase_11"/>
</dbReference>
<organism evidence="2 3">
    <name type="scientific">Candidatus Thiomargarita nelsonii</name>
    <dbReference type="NCBI Taxonomy" id="1003181"/>
    <lineage>
        <taxon>Bacteria</taxon>
        <taxon>Pseudomonadati</taxon>
        <taxon>Pseudomonadota</taxon>
        <taxon>Gammaproteobacteria</taxon>
        <taxon>Thiotrichales</taxon>
        <taxon>Thiotrichaceae</taxon>
        <taxon>Thiomargarita</taxon>
    </lineage>
</organism>
<comment type="caution">
    <text evidence="2">The sequence shown here is derived from an EMBL/GenBank/DDBJ whole genome shotgun (WGS) entry which is preliminary data.</text>
</comment>
<dbReference type="InterPro" id="IPR047658">
    <property type="entry name" value="IS4-like_transpos"/>
</dbReference>
<dbReference type="NCBIfam" id="NF033591">
    <property type="entry name" value="transpos_IS4_2"/>
    <property type="match status" value="1"/>
</dbReference>
<dbReference type="InterPro" id="IPR012337">
    <property type="entry name" value="RNaseH-like_sf"/>
</dbReference>
<proteinExistence type="predicted"/>